<dbReference type="PROSITE" id="PS50095">
    <property type="entry name" value="PLAT"/>
    <property type="match status" value="1"/>
</dbReference>
<feature type="transmembrane region" description="Helical" evidence="3">
    <location>
        <begin position="1143"/>
        <end position="1166"/>
    </location>
</feature>
<evidence type="ECO:0000256" key="2">
    <source>
        <dbReference type="SAM" id="MobiDB-lite"/>
    </source>
</evidence>
<feature type="transmembrane region" description="Helical" evidence="3">
    <location>
        <begin position="1281"/>
        <end position="1303"/>
    </location>
</feature>
<gene>
    <name evidence="5" type="ORF">ElyMa_006492300</name>
</gene>
<feature type="domain" description="PLAT" evidence="4">
    <location>
        <begin position="340"/>
        <end position="458"/>
    </location>
</feature>
<evidence type="ECO:0000313" key="5">
    <source>
        <dbReference type="EMBL" id="GFS04344.1"/>
    </source>
</evidence>
<dbReference type="EMBL" id="BMAT01013027">
    <property type="protein sequence ID" value="GFS04344.1"/>
    <property type="molecule type" value="Genomic_DNA"/>
</dbReference>
<proteinExistence type="predicted"/>
<protein>
    <submittedName>
        <fullName evidence="5">Polycystic kidney disease protein 1-like 2</fullName>
    </submittedName>
</protein>
<feature type="transmembrane region" description="Helical" evidence="3">
    <location>
        <begin position="537"/>
        <end position="562"/>
    </location>
</feature>
<feature type="transmembrane region" description="Helical" evidence="3">
    <location>
        <begin position="498"/>
        <end position="517"/>
    </location>
</feature>
<name>A0AAV4I5C6_9GAST</name>
<dbReference type="InterPro" id="IPR051223">
    <property type="entry name" value="Polycystin"/>
</dbReference>
<evidence type="ECO:0000256" key="1">
    <source>
        <dbReference type="PROSITE-ProRule" id="PRU00152"/>
    </source>
</evidence>
<organism evidence="5 6">
    <name type="scientific">Elysia marginata</name>
    <dbReference type="NCBI Taxonomy" id="1093978"/>
    <lineage>
        <taxon>Eukaryota</taxon>
        <taxon>Metazoa</taxon>
        <taxon>Spiralia</taxon>
        <taxon>Lophotrochozoa</taxon>
        <taxon>Mollusca</taxon>
        <taxon>Gastropoda</taxon>
        <taxon>Heterobranchia</taxon>
        <taxon>Euthyneura</taxon>
        <taxon>Panpulmonata</taxon>
        <taxon>Sacoglossa</taxon>
        <taxon>Placobranchoidea</taxon>
        <taxon>Plakobranchidae</taxon>
        <taxon>Elysia</taxon>
    </lineage>
</organism>
<dbReference type="Gene3D" id="2.60.60.20">
    <property type="entry name" value="PLAT/LH2 domain"/>
    <property type="match status" value="1"/>
</dbReference>
<keyword evidence="3" id="KW-0472">Membrane</keyword>
<feature type="region of interest" description="Disordered" evidence="2">
    <location>
        <begin position="1097"/>
        <end position="1121"/>
    </location>
</feature>
<keyword evidence="3" id="KW-0812">Transmembrane</keyword>
<comment type="caution">
    <text evidence="1">Lacks conserved residue(s) required for the propagation of feature annotation.</text>
</comment>
<comment type="caution">
    <text evidence="5">The sequence shown here is derived from an EMBL/GenBank/DDBJ whole genome shotgun (WGS) entry which is preliminary data.</text>
</comment>
<reference evidence="5 6" key="1">
    <citation type="journal article" date="2021" name="Elife">
        <title>Chloroplast acquisition without the gene transfer in kleptoplastic sea slugs, Plakobranchus ocellatus.</title>
        <authorList>
            <person name="Maeda T."/>
            <person name="Takahashi S."/>
            <person name="Yoshida T."/>
            <person name="Shimamura S."/>
            <person name="Takaki Y."/>
            <person name="Nagai Y."/>
            <person name="Toyoda A."/>
            <person name="Suzuki Y."/>
            <person name="Arimoto A."/>
            <person name="Ishii H."/>
            <person name="Satoh N."/>
            <person name="Nishiyama T."/>
            <person name="Hasebe M."/>
            <person name="Maruyama T."/>
            <person name="Minagawa J."/>
            <person name="Obokata J."/>
            <person name="Shigenobu S."/>
        </authorList>
    </citation>
    <scope>NUCLEOTIDE SEQUENCE [LARGE SCALE GENOMIC DNA]</scope>
</reference>
<sequence length="1462" mass="167374">MSPNETAVAVQYSSSRIDAELYVSRATVVETLITYNLTNTQVIRRDNFVNFMVTISDEILHKYQGMRGIGTVDLYTETKTTRQAIELHVNKTPIVINFKKDRPLKGMKFDIYVEEDHGEVVDSSCVIFEARQSRLYNVTVSLEITGSYNYSFTRIISETSDQILQLPFVTPAQIGNETAIELPKLTKEYELEHPNTVHYFLVRVPTVNRTDYNSSTLTVRKEEVKVTAYRSKCLYLKDKHWRSDAKCLSIPNEEIRLVKCHCYVHSPFSAVLYDARENLRTFKTPSFESKGQNLVPGFIVLILIMLTMYYCYWAFFQDIREKECAQIHAIKDCYKFESPEQYLVCISTGMMPGSGTTNRVSFLLVGQSGSCQMVMPDGDFCFSTGSDIWFLMSSDLPVGPITGVTVNYDKVVAGTVLTPWFLKRVIVYSKRFNHVIKLDPMRTLGINLPSLVLPTVPVKKKWKREVLLRYWRIIKVYHTVGSVLFHVPGKGANKCQSALASLVVIMTSLMLALETIGGPRPLSHLNIHPDRWAKKNFFIDVLHLGAIICCTSLAIKGVYALVFRKQIRVIWYNKAIPRPDEETNQENSEGRKLPETWLSNKSPLPAPVVEEQELATFDSSPSPRYDSTELDLEYVRWRREQGYQHMSPSTERSLDQSRYYDPHTWRNSLNSVSTVTREEAVYAGYRLQRDRDRSFSIDWSQTPYNDHDREPSNYVPFKRIDGENRRGTLSSLAEYEYPNFNVNRKLSDPHMKANGLIDREKPGSHALDLPHDNLFEPGSQHSIFGHPFVHRTGCPYAQKENFAVEGSIGVNFGDPNTVKTKGCLTKHQNKKGKHIHLNRADDAHSSLLSSNTAVTRPTPCLLTDRSSSHLFGMKQEIPPPISVDHSALNLPMYRSMVPYHGHPVKLQKCLLKNKQNSISLQHLEPEEASTPKFKDPSKVEKLLHFRKLYLNRSEELRSYTKLCQKGRTRHASPMLLQSAICRGTSSSSLKPRVSFNNTSVPQALIPCLSSLTGLKCKPKDSRLWRKRRTLTTVSDNQEASEDKNSSAMPQPENFSPYYETEYEYMPADMQYLPYMYENQEDLPTVAYRDPEIAADDLSSEVDPQMPKSPEEMSQEESTSENEPKNYFRECLLILKTLGSLKSYLVKIPLIAGSICFIVFSTGWILLHGLYYSIQISMTWLLLAVCALLLDLIVLEPAVCLCCAVISCQLWKRPQIINECMNRFKVVLEEIDHRYWVVEMGWAARHITTFIHNQAAPESASLFHLHNKVYKALKKAVRLPNVVFDFGVYWLILYAACILVLLNLQQDMFLTNSQSTYLYNALGLSEKWRPTTVDKMWDFLENNLRPKLGNMEAPLNLSHATDKEYNVTRGIMSEMLVSPIRIKQIRVQPPIAVGSTKKCSHLPAARIDQDRQCNFEFTREKMETGNFVHSWRYRAVRISGDHYQHAEDDTTIFSMFDLMPTSG</sequence>
<accession>A0AAV4I5C6</accession>
<evidence type="ECO:0000259" key="4">
    <source>
        <dbReference type="PROSITE" id="PS50095"/>
    </source>
</evidence>
<dbReference type="InterPro" id="IPR036392">
    <property type="entry name" value="PLAT/LH2_dom_sf"/>
</dbReference>
<dbReference type="InterPro" id="IPR001024">
    <property type="entry name" value="PLAT/LH2_dom"/>
</dbReference>
<feature type="transmembrane region" description="Helical" evidence="3">
    <location>
        <begin position="294"/>
        <end position="312"/>
    </location>
</feature>
<evidence type="ECO:0000313" key="6">
    <source>
        <dbReference type="Proteomes" id="UP000762676"/>
    </source>
</evidence>
<dbReference type="PANTHER" id="PTHR10877:SF183">
    <property type="entry name" value="AT14535P-RELATED"/>
    <property type="match status" value="1"/>
</dbReference>
<feature type="transmembrane region" description="Helical" evidence="3">
    <location>
        <begin position="1178"/>
        <end position="1205"/>
    </location>
</feature>
<keyword evidence="3" id="KW-1133">Transmembrane helix</keyword>
<dbReference type="PANTHER" id="PTHR10877">
    <property type="entry name" value="POLYCYSTIN FAMILY MEMBER"/>
    <property type="match status" value="1"/>
</dbReference>
<feature type="region of interest" description="Disordered" evidence="2">
    <location>
        <begin position="1028"/>
        <end position="1052"/>
    </location>
</feature>
<dbReference type="SUPFAM" id="SSF49723">
    <property type="entry name" value="Lipase/lipooxygenase domain (PLAT/LH2 domain)"/>
    <property type="match status" value="1"/>
</dbReference>
<dbReference type="Proteomes" id="UP000762676">
    <property type="component" value="Unassembled WGS sequence"/>
</dbReference>
<evidence type="ECO:0000256" key="3">
    <source>
        <dbReference type="SAM" id="Phobius"/>
    </source>
</evidence>
<feature type="region of interest" description="Disordered" evidence="2">
    <location>
        <begin position="580"/>
        <end position="600"/>
    </location>
</feature>
<keyword evidence="6" id="KW-1185">Reference proteome</keyword>